<dbReference type="EMBL" id="BAABCN010000007">
    <property type="protein sequence ID" value="GAA3882958.1"/>
    <property type="molecule type" value="Genomic_DNA"/>
</dbReference>
<dbReference type="Proteomes" id="UP001501803">
    <property type="component" value="Unassembled WGS sequence"/>
</dbReference>
<reference evidence="5" key="1">
    <citation type="journal article" date="2019" name="Int. J. Syst. Evol. Microbiol.">
        <title>The Global Catalogue of Microorganisms (GCM) 10K type strain sequencing project: providing services to taxonomists for standard genome sequencing and annotation.</title>
        <authorList>
            <consortium name="The Broad Institute Genomics Platform"/>
            <consortium name="The Broad Institute Genome Sequencing Center for Infectious Disease"/>
            <person name="Wu L."/>
            <person name="Ma J."/>
        </authorList>
    </citation>
    <scope>NUCLEOTIDE SEQUENCE [LARGE SCALE GENOMIC DNA]</scope>
    <source>
        <strain evidence="5">JCM 17021</strain>
    </source>
</reference>
<dbReference type="InterPro" id="IPR036291">
    <property type="entry name" value="NAD(P)-bd_dom_sf"/>
</dbReference>
<protein>
    <submittedName>
        <fullName evidence="4">NAD(P)H-quinone oxidoreductase</fullName>
    </submittedName>
</protein>
<dbReference type="InterPro" id="IPR013149">
    <property type="entry name" value="ADH-like_C"/>
</dbReference>
<dbReference type="InterPro" id="IPR011032">
    <property type="entry name" value="GroES-like_sf"/>
</dbReference>
<dbReference type="Gene3D" id="3.90.180.10">
    <property type="entry name" value="Medium-chain alcohol dehydrogenases, catalytic domain"/>
    <property type="match status" value="1"/>
</dbReference>
<evidence type="ECO:0000256" key="1">
    <source>
        <dbReference type="ARBA" id="ARBA00022857"/>
    </source>
</evidence>
<dbReference type="Pfam" id="PF00107">
    <property type="entry name" value="ADH_zinc_N"/>
    <property type="match status" value="1"/>
</dbReference>
<dbReference type="SMART" id="SM00829">
    <property type="entry name" value="PKS_ER"/>
    <property type="match status" value="1"/>
</dbReference>
<comment type="caution">
    <text evidence="4">The sequence shown here is derived from an EMBL/GenBank/DDBJ whole genome shotgun (WGS) entry which is preliminary data.</text>
</comment>
<keyword evidence="2" id="KW-0560">Oxidoreductase</keyword>
<dbReference type="CDD" id="cd05276">
    <property type="entry name" value="p53_inducible_oxidoreductase"/>
    <property type="match status" value="1"/>
</dbReference>
<gene>
    <name evidence="4" type="ORF">GCM10022381_26530</name>
</gene>
<evidence type="ECO:0000259" key="3">
    <source>
        <dbReference type="SMART" id="SM00829"/>
    </source>
</evidence>
<keyword evidence="5" id="KW-1185">Reference proteome</keyword>
<dbReference type="InterPro" id="IPR020843">
    <property type="entry name" value="ER"/>
</dbReference>
<feature type="domain" description="Enoyl reductase (ER)" evidence="3">
    <location>
        <begin position="23"/>
        <end position="341"/>
    </location>
</feature>
<dbReference type="PANTHER" id="PTHR48106:SF8">
    <property type="entry name" value="OS02G0805600 PROTEIN"/>
    <property type="match status" value="1"/>
</dbReference>
<sequence length="346" mass="35989">MGQYSGSVPVLASEFVRAILEDTASKRLIWAETDDPSPAPDEVVIDIAATAVNRADLAQRQGVYPPPPGESPILGLECAGVISEIGSGVTGWTVGERVCALLSGGGYAERVAVPATQLLPVPTGMSFVEAAALPESVCTVWSNLAIGFHDPLPGDVALIHGGASGLGTMAVQLAALSGYMVIATAGSAERARATEQWGAVRGIDYRSDDFVAVVADLTGGFGANVILDVVGGSYLQRNLDTLADDGRLMIVSTLGGRRAELDIVSMMRRRLSIHATTLRARPRLGPSSKAEVVARVRADVWPWFESGDALAIVGTVLPITSVEQAHGEIADGTAAPGKTVLELPSR</sequence>
<dbReference type="PANTHER" id="PTHR48106">
    <property type="entry name" value="QUINONE OXIDOREDUCTASE PIG3-RELATED"/>
    <property type="match status" value="1"/>
</dbReference>
<accession>A0ABP7KNA6</accession>
<dbReference type="NCBIfam" id="TIGR02824">
    <property type="entry name" value="quinone_pig3"/>
    <property type="match status" value="1"/>
</dbReference>
<evidence type="ECO:0000256" key="2">
    <source>
        <dbReference type="ARBA" id="ARBA00023002"/>
    </source>
</evidence>
<dbReference type="Gene3D" id="3.40.50.720">
    <property type="entry name" value="NAD(P)-binding Rossmann-like Domain"/>
    <property type="match status" value="1"/>
</dbReference>
<evidence type="ECO:0000313" key="4">
    <source>
        <dbReference type="EMBL" id="GAA3882958.1"/>
    </source>
</evidence>
<dbReference type="InterPro" id="IPR014189">
    <property type="entry name" value="Quinone_OxRdtase_PIG3"/>
</dbReference>
<dbReference type="SUPFAM" id="SSF50129">
    <property type="entry name" value="GroES-like"/>
    <property type="match status" value="1"/>
</dbReference>
<organism evidence="4 5">
    <name type="scientific">Leifsonia kafniensis</name>
    <dbReference type="NCBI Taxonomy" id="475957"/>
    <lineage>
        <taxon>Bacteria</taxon>
        <taxon>Bacillati</taxon>
        <taxon>Actinomycetota</taxon>
        <taxon>Actinomycetes</taxon>
        <taxon>Micrococcales</taxon>
        <taxon>Microbacteriaceae</taxon>
        <taxon>Leifsonia</taxon>
    </lineage>
</organism>
<dbReference type="SUPFAM" id="SSF51735">
    <property type="entry name" value="NAD(P)-binding Rossmann-fold domains"/>
    <property type="match status" value="1"/>
</dbReference>
<evidence type="ECO:0000313" key="5">
    <source>
        <dbReference type="Proteomes" id="UP001501803"/>
    </source>
</evidence>
<name>A0ABP7KNA6_9MICO</name>
<keyword evidence="1" id="KW-0521">NADP</keyword>
<dbReference type="Pfam" id="PF08240">
    <property type="entry name" value="ADH_N"/>
    <property type="match status" value="1"/>
</dbReference>
<proteinExistence type="predicted"/>
<dbReference type="InterPro" id="IPR013154">
    <property type="entry name" value="ADH-like_N"/>
</dbReference>